<evidence type="ECO:0000256" key="7">
    <source>
        <dbReference type="ARBA" id="ARBA00022842"/>
    </source>
</evidence>
<dbReference type="FunFam" id="3.40.50.300:FF:000009">
    <property type="entry name" value="CTP synthase"/>
    <property type="match status" value="1"/>
</dbReference>
<dbReference type="GO" id="GO:0042802">
    <property type="term" value="F:identical protein binding"/>
    <property type="evidence" value="ECO:0007669"/>
    <property type="project" value="TreeGrafter"/>
</dbReference>
<evidence type="ECO:0000259" key="13">
    <source>
        <dbReference type="Pfam" id="PF06418"/>
    </source>
</evidence>
<dbReference type="InterPro" id="IPR017926">
    <property type="entry name" value="GATASE"/>
</dbReference>
<dbReference type="InterPro" id="IPR029062">
    <property type="entry name" value="Class_I_gatase-like"/>
</dbReference>
<feature type="binding site" evidence="11">
    <location>
        <position position="480"/>
    </location>
    <ligand>
        <name>L-glutamine</name>
        <dbReference type="ChEBI" id="CHEBI:58359"/>
    </ligand>
</feature>
<evidence type="ECO:0000256" key="10">
    <source>
        <dbReference type="ARBA" id="ARBA00047781"/>
    </source>
</evidence>
<feature type="binding site" evidence="11">
    <location>
        <position position="155"/>
    </location>
    <ligand>
        <name>Mg(2+)</name>
        <dbReference type="ChEBI" id="CHEBI:18420"/>
    </ligand>
</feature>
<comment type="activity regulation">
    <text evidence="11">Allosterically activated by GTP, when glutamine is the substrate; GTP has no effect on the reaction when ammonia is the substrate. The allosteric effector GTP functions by stabilizing the protein conformation that binds the tetrahedral intermediate(s) formed during glutamine hydrolysis. Inhibited by the product CTP, via allosteric rather than competitive inhibition.</text>
</comment>
<evidence type="ECO:0000256" key="11">
    <source>
        <dbReference type="HAMAP-Rule" id="MF_01227"/>
    </source>
</evidence>
<reference evidence="14" key="1">
    <citation type="journal article" date="2020" name="mSystems">
        <title>Genome- and Community-Level Interaction Insights into Carbon Utilization and Element Cycling Functions of Hydrothermarchaeota in Hydrothermal Sediment.</title>
        <authorList>
            <person name="Zhou Z."/>
            <person name="Liu Y."/>
            <person name="Xu W."/>
            <person name="Pan J."/>
            <person name="Luo Z.H."/>
            <person name="Li M."/>
        </authorList>
    </citation>
    <scope>NUCLEOTIDE SEQUENCE [LARGE SCALE GENOMIC DNA]</scope>
    <source>
        <strain evidence="14">SpSt-8</strain>
    </source>
</reference>
<feature type="binding site" evidence="11">
    <location>
        <position position="423"/>
    </location>
    <ligand>
        <name>L-glutamine</name>
        <dbReference type="ChEBI" id="CHEBI:58359"/>
    </ligand>
</feature>
<feature type="active site" evidence="11">
    <location>
        <position position="527"/>
    </location>
</feature>
<feature type="active site" evidence="11">
    <location>
        <position position="525"/>
    </location>
</feature>
<dbReference type="CDD" id="cd01746">
    <property type="entry name" value="GATase1_CTP_Synthase"/>
    <property type="match status" value="1"/>
</dbReference>
<keyword evidence="3 11" id="KW-0436">Ligase</keyword>
<feature type="binding site" evidence="11">
    <location>
        <begin position="202"/>
        <end position="207"/>
    </location>
    <ligand>
        <name>UTP</name>
        <dbReference type="ChEBI" id="CHEBI:46398"/>
    </ligand>
</feature>
<dbReference type="GO" id="GO:0003883">
    <property type="term" value="F:CTP synthase activity"/>
    <property type="evidence" value="ECO:0007669"/>
    <property type="project" value="UniProtKB-UniRule"/>
</dbReference>
<feature type="domain" description="CTP synthase N-terminal" evidence="13">
    <location>
        <begin position="4"/>
        <end position="281"/>
    </location>
</feature>
<feature type="binding site" evidence="11">
    <location>
        <position position="14"/>
    </location>
    <ligand>
        <name>CTP</name>
        <dbReference type="ChEBI" id="CHEBI:37563"/>
        <note>allosteric inhibitor</note>
    </ligand>
</feature>
<comment type="subunit">
    <text evidence="11">Homotetramer.</text>
</comment>
<dbReference type="PANTHER" id="PTHR11550">
    <property type="entry name" value="CTP SYNTHASE"/>
    <property type="match status" value="1"/>
</dbReference>
<feature type="binding site" evidence="11">
    <location>
        <position position="85"/>
    </location>
    <ligand>
        <name>ATP</name>
        <dbReference type="ChEBI" id="CHEBI:30616"/>
    </ligand>
</feature>
<dbReference type="PANTHER" id="PTHR11550:SF0">
    <property type="entry name" value="CTP SYNTHASE-RELATED"/>
    <property type="match status" value="1"/>
</dbReference>
<keyword evidence="5 11" id="KW-0547">Nucleotide-binding</keyword>
<evidence type="ECO:0000256" key="1">
    <source>
        <dbReference type="ARBA" id="ARBA00005171"/>
    </source>
</evidence>
<dbReference type="InterPro" id="IPR027417">
    <property type="entry name" value="P-loop_NTPase"/>
</dbReference>
<dbReference type="InterPro" id="IPR017456">
    <property type="entry name" value="CTP_synthase_N"/>
</dbReference>
<keyword evidence="4 11" id="KW-0479">Metal-binding</keyword>
<dbReference type="PROSITE" id="PS51273">
    <property type="entry name" value="GATASE_TYPE_1"/>
    <property type="match status" value="1"/>
</dbReference>
<comment type="caution">
    <text evidence="11">Lacks conserved residue(s) required for the propagation of feature annotation.</text>
</comment>
<dbReference type="Gene3D" id="3.40.50.880">
    <property type="match status" value="1"/>
</dbReference>
<feature type="binding site" evidence="11">
    <location>
        <position position="238"/>
    </location>
    <ligand>
        <name>UTP</name>
        <dbReference type="ChEBI" id="CHEBI:46398"/>
    </ligand>
</feature>
<feature type="domain" description="Glutamine amidotransferase" evidence="12">
    <location>
        <begin position="318"/>
        <end position="543"/>
    </location>
</feature>
<dbReference type="SUPFAM" id="SSF52317">
    <property type="entry name" value="Class I glutamine amidotransferase-like"/>
    <property type="match status" value="1"/>
</dbReference>
<dbReference type="InterPro" id="IPR033828">
    <property type="entry name" value="GATase1_CTP_Synthase"/>
</dbReference>
<feature type="active site" description="Nucleophile; for glutamine hydrolysis" evidence="11">
    <location>
        <position position="399"/>
    </location>
</feature>
<feature type="region of interest" description="Amidoligase domain" evidence="11">
    <location>
        <begin position="1"/>
        <end position="281"/>
    </location>
</feature>
<feature type="binding site" evidence="11">
    <location>
        <begin position="162"/>
        <end position="164"/>
    </location>
    <ligand>
        <name>CTP</name>
        <dbReference type="ChEBI" id="CHEBI:37563"/>
        <note>allosteric inhibitor</note>
    </ligand>
</feature>
<feature type="binding site" evidence="11">
    <location>
        <position position="238"/>
    </location>
    <ligand>
        <name>CTP</name>
        <dbReference type="ChEBI" id="CHEBI:37563"/>
        <note>allosteric inhibitor</note>
    </ligand>
</feature>
<dbReference type="CDD" id="cd03113">
    <property type="entry name" value="CTPS_N"/>
    <property type="match status" value="1"/>
</dbReference>
<comment type="pathway">
    <text evidence="1 11">Pyrimidine metabolism; CTP biosynthesis via de novo pathway; CTP from UDP: step 2/2.</text>
</comment>
<comment type="function">
    <text evidence="11">Catalyzes the ATP-dependent amination of UTP to CTP with either L-glutamine or ammonia as the source of nitrogen. Regulates intracellular CTP levels through interactions with the four ribonucleotide triphosphates.</text>
</comment>
<feature type="binding site" evidence="11">
    <location>
        <position position="14"/>
    </location>
    <ligand>
        <name>UTP</name>
        <dbReference type="ChEBI" id="CHEBI:46398"/>
    </ligand>
</feature>
<accession>A0A7C3WK88</accession>
<evidence type="ECO:0000313" key="14">
    <source>
        <dbReference type="EMBL" id="HGB25479.1"/>
    </source>
</evidence>
<comment type="catalytic activity">
    <reaction evidence="10 11">
        <text>UTP + L-glutamine + ATP + H2O = CTP + L-glutamate + ADP + phosphate + 2 H(+)</text>
        <dbReference type="Rhea" id="RHEA:26426"/>
        <dbReference type="ChEBI" id="CHEBI:15377"/>
        <dbReference type="ChEBI" id="CHEBI:15378"/>
        <dbReference type="ChEBI" id="CHEBI:29985"/>
        <dbReference type="ChEBI" id="CHEBI:30616"/>
        <dbReference type="ChEBI" id="CHEBI:37563"/>
        <dbReference type="ChEBI" id="CHEBI:43474"/>
        <dbReference type="ChEBI" id="CHEBI:46398"/>
        <dbReference type="ChEBI" id="CHEBI:58359"/>
        <dbReference type="ChEBI" id="CHEBI:456216"/>
        <dbReference type="EC" id="6.3.4.2"/>
    </reaction>
</comment>
<dbReference type="HAMAP" id="MF_01227">
    <property type="entry name" value="PyrG"/>
    <property type="match status" value="1"/>
</dbReference>
<dbReference type="Pfam" id="PF00117">
    <property type="entry name" value="GATase"/>
    <property type="match status" value="1"/>
</dbReference>
<comment type="caution">
    <text evidence="14">The sequence shown here is derived from an EMBL/GenBank/DDBJ whole genome shotgun (WGS) entry which is preliminary data.</text>
</comment>
<dbReference type="Gene3D" id="3.40.50.300">
    <property type="entry name" value="P-loop containing nucleotide triphosphate hydrolases"/>
    <property type="match status" value="1"/>
</dbReference>
<sequence>MRTRYIFVTGGVVSGLGKGVVAASIGKILQVRGLKVDMIKADPYLNVDPGTLNPVEHGEVFVCEEVWEFEPAPGYRFRIAEIDQDFGTYERFLDVNMHPSNNITSGQIYLSVILRERVGGYLGRTIQVIPHVTEEIKRRIRAVAERSRPDVLIVEIGGTVGDIEAMPFLEAVRQFRLEEPPGHTLLVHVTLVPYLPRVGQLKTKPTQHSVKELQSMGLQPDVIIGRASEPLPQDVREKISLYCNVPPEAVFSDPDLETVYQLPLVLEEQGLGDYIVRKLGLSAPIDRARLEEWRGVVDSFLSAKEEVVIAMPGKYTMIQDSYISINEALSHAGASLGARVRRVFIEAEDLEKDSSRVRDLLESADGILLTPGFGSRGVEGMVEAARFAIEGGKPFLGICFGAQLLFVAFMRYVAGLREAHTTEVDPDTPHPVVDLLPEQKRVLEKGGTMRLGAHPVKVKPGTRLYEAYRSELIYERFRHRYHINPEYVPLAESKGLVVSSTDPSGRIVNSIELRGPAWIVGVQFHPEYKSRPGKPSPIYREFVRQALLARRRRS</sequence>
<feature type="binding site" evidence="11">
    <location>
        <begin position="15"/>
        <end position="20"/>
    </location>
    <ligand>
        <name>ATP</name>
        <dbReference type="ChEBI" id="CHEBI:30616"/>
    </ligand>
</feature>
<dbReference type="GO" id="GO:0019856">
    <property type="term" value="P:pyrimidine nucleobase biosynthetic process"/>
    <property type="evidence" value="ECO:0007669"/>
    <property type="project" value="TreeGrafter"/>
</dbReference>
<dbReference type="EMBL" id="DTIB01000098">
    <property type="protein sequence ID" value="HGB25479.1"/>
    <property type="molecule type" value="Genomic_DNA"/>
</dbReference>
<evidence type="ECO:0000256" key="6">
    <source>
        <dbReference type="ARBA" id="ARBA00022840"/>
    </source>
</evidence>
<dbReference type="AlphaFoldDB" id="A0A7C3WK88"/>
<feature type="binding site" evidence="11">
    <location>
        <position position="85"/>
    </location>
    <ligand>
        <name>Mg(2+)</name>
        <dbReference type="ChEBI" id="CHEBI:18420"/>
    </ligand>
</feature>
<dbReference type="NCBIfam" id="TIGR00337">
    <property type="entry name" value="PyrG"/>
    <property type="match status" value="1"/>
</dbReference>
<dbReference type="SUPFAM" id="SSF52540">
    <property type="entry name" value="P-loop containing nucleoside triphosphate hydrolases"/>
    <property type="match status" value="1"/>
</dbReference>
<dbReference type="GO" id="GO:0044210">
    <property type="term" value="P:'de novo' CTP biosynthetic process"/>
    <property type="evidence" value="ECO:0007669"/>
    <property type="project" value="UniProtKB-UniRule"/>
</dbReference>
<dbReference type="GO" id="GO:0005524">
    <property type="term" value="F:ATP binding"/>
    <property type="evidence" value="ECO:0007669"/>
    <property type="project" value="UniProtKB-KW"/>
</dbReference>
<dbReference type="NCBIfam" id="NF003792">
    <property type="entry name" value="PRK05380.1"/>
    <property type="match status" value="1"/>
</dbReference>
<name>A0A7C3WK88_THEPE</name>
<proteinExistence type="inferred from homology"/>
<comment type="catalytic activity">
    <reaction evidence="11">
        <text>L-glutamine + H2O = L-glutamate + NH4(+)</text>
        <dbReference type="Rhea" id="RHEA:15889"/>
        <dbReference type="ChEBI" id="CHEBI:15377"/>
        <dbReference type="ChEBI" id="CHEBI:28938"/>
        <dbReference type="ChEBI" id="CHEBI:29985"/>
        <dbReference type="ChEBI" id="CHEBI:58359"/>
    </reaction>
</comment>
<gene>
    <name evidence="11" type="primary">pyrG</name>
    <name evidence="14" type="ORF">ENV88_05545</name>
</gene>
<feature type="binding site" evidence="11">
    <location>
        <begin position="202"/>
        <end position="207"/>
    </location>
    <ligand>
        <name>CTP</name>
        <dbReference type="ChEBI" id="CHEBI:37563"/>
        <note>allosteric inhibitor</note>
    </ligand>
</feature>
<evidence type="ECO:0000256" key="4">
    <source>
        <dbReference type="ARBA" id="ARBA00022723"/>
    </source>
</evidence>
<evidence type="ECO:0000256" key="9">
    <source>
        <dbReference type="ARBA" id="ARBA00022975"/>
    </source>
</evidence>
<comment type="miscellaneous">
    <text evidence="11">CTPSs have evolved a hybrid strategy for distinguishing between UTP and CTP. The overlapping regions of the product feedback inhibitory and substrate sites recognize a common feature in both compounds, the triphosphate moiety. To differentiate isosteric substrate and product pyrimidine rings, an additional pocket far from the expected kinase/ligase catalytic site, specifically recognizes the cytosine and ribose portions of the product inhibitor.</text>
</comment>
<evidence type="ECO:0000259" key="12">
    <source>
        <dbReference type="Pfam" id="PF00117"/>
    </source>
</evidence>
<evidence type="ECO:0000256" key="8">
    <source>
        <dbReference type="ARBA" id="ARBA00022962"/>
    </source>
</evidence>
<protein>
    <recommendedName>
        <fullName evidence="11">CTP synthase</fullName>
        <ecNumber evidence="11">6.3.4.2</ecNumber>
    </recommendedName>
    <alternativeName>
        <fullName evidence="11">Cytidine 5'-triphosphate synthase</fullName>
    </alternativeName>
    <alternativeName>
        <fullName evidence="11">Cytidine triphosphate synthetase</fullName>
        <shortName evidence="11">CTP synthetase</shortName>
        <shortName evidence="11">CTPS</shortName>
    </alternativeName>
    <alternativeName>
        <fullName evidence="11">UTP--ammonia ligase</fullName>
    </alternativeName>
</protein>
<dbReference type="InterPro" id="IPR004468">
    <property type="entry name" value="CTP_synthase"/>
</dbReference>
<evidence type="ECO:0000256" key="5">
    <source>
        <dbReference type="ARBA" id="ARBA00022741"/>
    </source>
</evidence>
<comment type="catalytic activity">
    <reaction evidence="11">
        <text>UTP + NH4(+) + ATP = CTP + ADP + phosphate + 2 H(+)</text>
        <dbReference type="Rhea" id="RHEA:16597"/>
        <dbReference type="ChEBI" id="CHEBI:15378"/>
        <dbReference type="ChEBI" id="CHEBI:28938"/>
        <dbReference type="ChEBI" id="CHEBI:30616"/>
        <dbReference type="ChEBI" id="CHEBI:37563"/>
        <dbReference type="ChEBI" id="CHEBI:43474"/>
        <dbReference type="ChEBI" id="CHEBI:46398"/>
        <dbReference type="ChEBI" id="CHEBI:456216"/>
    </reaction>
</comment>
<feature type="binding site" evidence="11">
    <location>
        <position position="256"/>
    </location>
    <ligand>
        <name>ATP</name>
        <dbReference type="ChEBI" id="CHEBI:30616"/>
    </ligand>
</feature>
<dbReference type="UniPathway" id="UPA00159">
    <property type="reaction ID" value="UER00277"/>
</dbReference>
<keyword evidence="9 11" id="KW-0665">Pyrimidine biosynthesis</keyword>
<keyword evidence="7 11" id="KW-0460">Magnesium</keyword>
<organism evidence="14">
    <name type="scientific">Thermofilum pendens</name>
    <dbReference type="NCBI Taxonomy" id="2269"/>
    <lineage>
        <taxon>Archaea</taxon>
        <taxon>Thermoproteota</taxon>
        <taxon>Thermoprotei</taxon>
        <taxon>Thermofilales</taxon>
        <taxon>Thermofilaceae</taxon>
        <taxon>Thermofilum</taxon>
    </lineage>
</organism>
<dbReference type="Pfam" id="PF06418">
    <property type="entry name" value="CTP_synth_N"/>
    <property type="match status" value="1"/>
</dbReference>
<comment type="similarity">
    <text evidence="2 11">Belongs to the CTP synthase family.</text>
</comment>
<keyword evidence="8 11" id="KW-0315">Glutamine amidotransferase</keyword>
<feature type="binding site" evidence="11">
    <location>
        <position position="372"/>
    </location>
    <ligand>
        <name>L-glutamine</name>
        <dbReference type="ChEBI" id="CHEBI:58359"/>
    </ligand>
</feature>
<keyword evidence="6 11" id="KW-0067">ATP-binding</keyword>
<dbReference type="GO" id="GO:0046872">
    <property type="term" value="F:metal ion binding"/>
    <property type="evidence" value="ECO:0007669"/>
    <property type="project" value="UniProtKB-KW"/>
</dbReference>
<dbReference type="EC" id="6.3.4.2" evidence="11"/>
<feature type="binding site" evidence="11">
    <location>
        <begin position="400"/>
        <end position="403"/>
    </location>
    <ligand>
        <name>L-glutamine</name>
        <dbReference type="ChEBI" id="CHEBI:58359"/>
    </ligand>
</feature>
<evidence type="ECO:0000256" key="2">
    <source>
        <dbReference type="ARBA" id="ARBA00007533"/>
    </source>
</evidence>
<evidence type="ECO:0000256" key="3">
    <source>
        <dbReference type="ARBA" id="ARBA00022598"/>
    </source>
</evidence>